<dbReference type="CDD" id="cd03586">
    <property type="entry name" value="PolY_Pol_IV_kappa"/>
    <property type="match status" value="1"/>
</dbReference>
<comment type="function">
    <text evidence="6">Poorly processive, error-prone DNA polymerase involved in untargeted mutagenesis. Copies undamaged DNA at stalled replication forks, which arise in vivo from mismatched or misaligned primer ends. These misaligned primers can be extended by PolIV. Exhibits no 3'-5' exonuclease (proofreading) activity. May be involved in translesional synthesis, in conjunction with the beta clamp from PolIII.</text>
</comment>
<dbReference type="SUPFAM" id="SSF100879">
    <property type="entry name" value="Lesion bypass DNA polymerase (Y-family), little finger domain"/>
    <property type="match status" value="1"/>
</dbReference>
<dbReference type="Pfam" id="PF11799">
    <property type="entry name" value="IMS_C"/>
    <property type="match status" value="1"/>
</dbReference>
<keyword evidence="6" id="KW-0963">Cytoplasm</keyword>
<dbReference type="InterPro" id="IPR001126">
    <property type="entry name" value="UmuC"/>
</dbReference>
<organism evidence="8 9">
    <name type="scientific">Lactobacillus nasalidis</name>
    <dbReference type="NCBI Taxonomy" id="2797258"/>
    <lineage>
        <taxon>Bacteria</taxon>
        <taxon>Bacillati</taxon>
        <taxon>Bacillota</taxon>
        <taxon>Bacilli</taxon>
        <taxon>Lactobacillales</taxon>
        <taxon>Lactobacillaceae</taxon>
        <taxon>Lactobacillus</taxon>
    </lineage>
</organism>
<evidence type="ECO:0000256" key="3">
    <source>
        <dbReference type="ARBA" id="ARBA00022695"/>
    </source>
</evidence>
<keyword evidence="6" id="KW-0234">DNA repair</keyword>
<accession>A0ABQ3W8Q3</accession>
<dbReference type="Gene3D" id="3.30.1490.100">
    <property type="entry name" value="DNA polymerase, Y-family, little finger domain"/>
    <property type="match status" value="1"/>
</dbReference>
<comment type="caution">
    <text evidence="8">The sequence shown here is derived from an EMBL/GenBank/DDBJ whole genome shotgun (WGS) entry which is preliminary data.</text>
</comment>
<dbReference type="InterPro" id="IPR043128">
    <property type="entry name" value="Rev_trsase/Diguanyl_cyclase"/>
</dbReference>
<keyword evidence="3 6" id="KW-0548">Nucleotidyltransferase</keyword>
<feature type="site" description="Substrate discrimination" evidence="6">
    <location>
        <position position="25"/>
    </location>
</feature>
<keyword evidence="4 6" id="KW-0235">DNA replication</keyword>
<dbReference type="InterPro" id="IPR017961">
    <property type="entry name" value="DNA_pol_Y-fam_little_finger"/>
</dbReference>
<feature type="domain" description="UmuC" evidence="7">
    <location>
        <begin position="16"/>
        <end position="202"/>
    </location>
</feature>
<keyword evidence="6" id="KW-0808">Transferase</keyword>
<dbReference type="SUPFAM" id="SSF56672">
    <property type="entry name" value="DNA/RNA polymerases"/>
    <property type="match status" value="1"/>
</dbReference>
<proteinExistence type="inferred from homology"/>
<comment type="cofactor">
    <cofactor evidence="6">
        <name>Mg(2+)</name>
        <dbReference type="ChEBI" id="CHEBI:18420"/>
    </cofactor>
    <text evidence="6">Binds 2 magnesium ions per subunit.</text>
</comment>
<dbReference type="Gene3D" id="3.40.1170.60">
    <property type="match status" value="1"/>
</dbReference>
<dbReference type="InterPro" id="IPR022880">
    <property type="entry name" value="DNApol_IV"/>
</dbReference>
<dbReference type="NCBIfam" id="NF002677">
    <property type="entry name" value="PRK02406.1"/>
    <property type="match status" value="1"/>
</dbReference>
<comment type="similarity">
    <text evidence="1 6">Belongs to the DNA polymerase type-Y family.</text>
</comment>
<dbReference type="HAMAP" id="MF_01113">
    <property type="entry name" value="DNApol_IV"/>
    <property type="match status" value="1"/>
</dbReference>
<keyword evidence="2 6" id="KW-0515">Mutator protein</keyword>
<dbReference type="PROSITE" id="PS50173">
    <property type="entry name" value="UMUC"/>
    <property type="match status" value="1"/>
</dbReference>
<keyword evidence="6" id="KW-0460">Magnesium</keyword>
<evidence type="ECO:0000256" key="2">
    <source>
        <dbReference type="ARBA" id="ARBA00022457"/>
    </source>
</evidence>
<protein>
    <recommendedName>
        <fullName evidence="6">DNA polymerase IV</fullName>
        <shortName evidence="6">Pol IV</shortName>
        <ecNumber evidence="6">2.7.7.7</ecNumber>
    </recommendedName>
</protein>
<keyword evidence="6" id="KW-0238">DNA-binding</keyword>
<feature type="active site" evidence="6">
    <location>
        <position position="121"/>
    </location>
</feature>
<keyword evidence="9" id="KW-1185">Reference proteome</keyword>
<comment type="subunit">
    <text evidence="6">Monomer.</text>
</comment>
<dbReference type="Pfam" id="PF00817">
    <property type="entry name" value="IMS"/>
    <property type="match status" value="1"/>
</dbReference>
<feature type="binding site" evidence="6">
    <location>
        <position position="20"/>
    </location>
    <ligand>
        <name>Mg(2+)</name>
        <dbReference type="ChEBI" id="CHEBI:18420"/>
    </ligand>
</feature>
<evidence type="ECO:0000313" key="8">
    <source>
        <dbReference type="EMBL" id="GHW01896.1"/>
    </source>
</evidence>
<dbReference type="InterPro" id="IPR036775">
    <property type="entry name" value="DNA_pol_Y-fam_lit_finger_sf"/>
</dbReference>
<dbReference type="Proteomes" id="UP000616547">
    <property type="component" value="Unassembled WGS sequence"/>
</dbReference>
<dbReference type="EC" id="2.7.7.7" evidence="6"/>
<comment type="catalytic activity">
    <reaction evidence="6">
        <text>DNA(n) + a 2'-deoxyribonucleoside 5'-triphosphate = DNA(n+1) + diphosphate</text>
        <dbReference type="Rhea" id="RHEA:22508"/>
        <dbReference type="Rhea" id="RHEA-COMP:17339"/>
        <dbReference type="Rhea" id="RHEA-COMP:17340"/>
        <dbReference type="ChEBI" id="CHEBI:33019"/>
        <dbReference type="ChEBI" id="CHEBI:61560"/>
        <dbReference type="ChEBI" id="CHEBI:173112"/>
        <dbReference type="EC" id="2.7.7.7"/>
    </reaction>
</comment>
<keyword evidence="6" id="KW-0227">DNA damage</keyword>
<keyword evidence="6" id="KW-0479">Metal-binding</keyword>
<dbReference type="Gene3D" id="1.10.150.20">
    <property type="entry name" value="5' to 3' exonuclease, C-terminal subdomain"/>
    <property type="match status" value="1"/>
</dbReference>
<evidence type="ECO:0000259" key="7">
    <source>
        <dbReference type="PROSITE" id="PS50173"/>
    </source>
</evidence>
<evidence type="ECO:0000256" key="6">
    <source>
        <dbReference type="HAMAP-Rule" id="MF_01113"/>
    </source>
</evidence>
<evidence type="ECO:0000256" key="5">
    <source>
        <dbReference type="ARBA" id="ARBA00022932"/>
    </source>
</evidence>
<evidence type="ECO:0000313" key="9">
    <source>
        <dbReference type="Proteomes" id="UP000616547"/>
    </source>
</evidence>
<dbReference type="InterPro" id="IPR050116">
    <property type="entry name" value="DNA_polymerase-Y"/>
</dbReference>
<dbReference type="Gene3D" id="3.30.70.270">
    <property type="match status" value="1"/>
</dbReference>
<evidence type="ECO:0000256" key="4">
    <source>
        <dbReference type="ARBA" id="ARBA00022705"/>
    </source>
</evidence>
<keyword evidence="5 6" id="KW-0239">DNA-directed DNA polymerase</keyword>
<feature type="binding site" evidence="6">
    <location>
        <position position="120"/>
    </location>
    <ligand>
        <name>Mg(2+)</name>
        <dbReference type="ChEBI" id="CHEBI:18420"/>
    </ligand>
</feature>
<reference evidence="9" key="1">
    <citation type="submission" date="2021-01" db="EMBL/GenBank/DDBJ databases">
        <title>Draft genome sequence of Nasalis larvatus strain YZ03.</title>
        <authorList>
            <person name="Suzuki-Hashido N."/>
            <person name="Tsuchida S."/>
            <person name="Hayakawa T."/>
        </authorList>
    </citation>
    <scope>NUCLEOTIDE SEQUENCE [LARGE SCALE GENOMIC DNA]</scope>
    <source>
        <strain evidence="9">YZ03</strain>
    </source>
</reference>
<dbReference type="InterPro" id="IPR043502">
    <property type="entry name" value="DNA/RNA_pol_sf"/>
</dbReference>
<dbReference type="RefSeq" id="WP_201336314.1">
    <property type="nucleotide sequence ID" value="NZ_BOCG01000621.1"/>
</dbReference>
<dbReference type="EMBL" id="BOCI01000457">
    <property type="protein sequence ID" value="GHW01896.1"/>
    <property type="molecule type" value="Genomic_DNA"/>
</dbReference>
<comment type="subcellular location">
    <subcellularLocation>
        <location evidence="6">Cytoplasm</location>
    </subcellularLocation>
</comment>
<gene>
    <name evidence="6 8" type="primary">dinB</name>
    <name evidence="8" type="ORF">lacNasYZ03_15830</name>
</gene>
<dbReference type="PANTHER" id="PTHR11076">
    <property type="entry name" value="DNA REPAIR POLYMERASE UMUC / TRANSFERASE FAMILY MEMBER"/>
    <property type="match status" value="1"/>
</dbReference>
<dbReference type="PANTHER" id="PTHR11076:SF33">
    <property type="entry name" value="DNA POLYMERASE KAPPA"/>
    <property type="match status" value="1"/>
</dbReference>
<evidence type="ECO:0000256" key="1">
    <source>
        <dbReference type="ARBA" id="ARBA00010945"/>
    </source>
</evidence>
<sequence length="371" mass="42373">MADRDLLPQNDFSRRIIHLDMDAFYASVEMRDRPELAGKAVVIARDPRKTGGHGVVATANYRARKYGVGSAMAAVQALKLIPARELVFVEPDFAKYRRVSGQVHDLMHELTDQIESVALDEAYLDVTRSKMPDKSPLQLASWLQERIFQDLRLTSSFGVSYNKFLAKMGSEYAKPFGRSYISPDRAQAFLDRQEIKNFPGIGKKTQERLQKEGVLTGGDLRAYGLDRLLKNFKKAGYYMALHAYGIDLSPVRASRQRKSLGKERTFEPVIYDQDRARAYLRDFSKTVAAELDQRQLLARVIILKLRDRNFKTITRRQMIQPSRDPDLFYQQAAELLDKEPEFLAEGIRLLGLSAGELEEAHYQEISLFADE</sequence>
<name>A0ABQ3W8Q3_9LACO</name>